<dbReference type="SMART" id="SM00132">
    <property type="entry name" value="LIM"/>
    <property type="match status" value="1"/>
</dbReference>
<keyword evidence="2 8" id="KW-0479">Metal-binding</keyword>
<dbReference type="AlphaFoldDB" id="A0AAV4FP16"/>
<feature type="region of interest" description="Disordered" evidence="9">
    <location>
        <begin position="1"/>
        <end position="44"/>
    </location>
</feature>
<organism evidence="11 12">
    <name type="scientific">Elysia marginata</name>
    <dbReference type="NCBI Taxonomy" id="1093978"/>
    <lineage>
        <taxon>Eukaryota</taxon>
        <taxon>Metazoa</taxon>
        <taxon>Spiralia</taxon>
        <taxon>Lophotrochozoa</taxon>
        <taxon>Mollusca</taxon>
        <taxon>Gastropoda</taxon>
        <taxon>Heterobranchia</taxon>
        <taxon>Euthyneura</taxon>
        <taxon>Panpulmonata</taxon>
        <taxon>Sacoglossa</taxon>
        <taxon>Placobranchoidea</taxon>
        <taxon>Plakobranchidae</taxon>
        <taxon>Elysia</taxon>
    </lineage>
</organism>
<accession>A0AAV4FP16</accession>
<keyword evidence="4 8" id="KW-0440">LIM domain</keyword>
<evidence type="ECO:0000313" key="12">
    <source>
        <dbReference type="Proteomes" id="UP000762676"/>
    </source>
</evidence>
<dbReference type="EMBL" id="BMAT01011569">
    <property type="protein sequence ID" value="GFR75143.1"/>
    <property type="molecule type" value="Genomic_DNA"/>
</dbReference>
<dbReference type="PANTHER" id="PTHR24208">
    <property type="entry name" value="LIM/HOMEOBOX PROTEIN LHX"/>
    <property type="match status" value="1"/>
</dbReference>
<dbReference type="GO" id="GO:0000981">
    <property type="term" value="F:DNA-binding transcription factor activity, RNA polymerase II-specific"/>
    <property type="evidence" value="ECO:0007669"/>
    <property type="project" value="TreeGrafter"/>
</dbReference>
<dbReference type="FunFam" id="2.10.110.10:FF:000033">
    <property type="entry name" value="LIM/homeobox protein Lhx9 isoform X2"/>
    <property type="match status" value="1"/>
</dbReference>
<dbReference type="InterPro" id="IPR050453">
    <property type="entry name" value="LIM_Homeobox_TF"/>
</dbReference>
<comment type="subcellular location">
    <subcellularLocation>
        <location evidence="1">Nucleus</location>
    </subcellularLocation>
</comment>
<feature type="region of interest" description="Disordered" evidence="9">
    <location>
        <begin position="84"/>
        <end position="203"/>
    </location>
</feature>
<feature type="compositionally biased region" description="Basic and acidic residues" evidence="9">
    <location>
        <begin position="168"/>
        <end position="181"/>
    </location>
</feature>
<dbReference type="CDD" id="cd09369">
    <property type="entry name" value="LIM1_Lhx2_Lhx9"/>
    <property type="match status" value="1"/>
</dbReference>
<reference evidence="11 12" key="1">
    <citation type="journal article" date="2021" name="Elife">
        <title>Chloroplast acquisition without the gene transfer in kleptoplastic sea slugs, Plakobranchus ocellatus.</title>
        <authorList>
            <person name="Maeda T."/>
            <person name="Takahashi S."/>
            <person name="Yoshida T."/>
            <person name="Shimamura S."/>
            <person name="Takaki Y."/>
            <person name="Nagai Y."/>
            <person name="Toyoda A."/>
            <person name="Suzuki Y."/>
            <person name="Arimoto A."/>
            <person name="Ishii H."/>
            <person name="Satoh N."/>
            <person name="Nishiyama T."/>
            <person name="Hasebe M."/>
            <person name="Maruyama T."/>
            <person name="Minagawa J."/>
            <person name="Obokata J."/>
            <person name="Shigenobu S."/>
        </authorList>
    </citation>
    <scope>NUCLEOTIDE SEQUENCE [LARGE SCALE GENOMIC DNA]</scope>
</reference>
<evidence type="ECO:0000256" key="6">
    <source>
        <dbReference type="ARBA" id="ARBA00023155"/>
    </source>
</evidence>
<evidence type="ECO:0000256" key="5">
    <source>
        <dbReference type="ARBA" id="ARBA00023125"/>
    </source>
</evidence>
<evidence type="ECO:0000256" key="4">
    <source>
        <dbReference type="ARBA" id="ARBA00023038"/>
    </source>
</evidence>
<dbReference type="SUPFAM" id="SSF57716">
    <property type="entry name" value="Glucocorticoid receptor-like (DNA-binding domain)"/>
    <property type="match status" value="2"/>
</dbReference>
<feature type="domain" description="LIM zinc-binding" evidence="10">
    <location>
        <begin position="279"/>
        <end position="336"/>
    </location>
</feature>
<evidence type="ECO:0000256" key="9">
    <source>
        <dbReference type="SAM" id="MobiDB-lite"/>
    </source>
</evidence>
<feature type="compositionally biased region" description="Low complexity" evidence="9">
    <location>
        <begin position="137"/>
        <end position="167"/>
    </location>
</feature>
<evidence type="ECO:0000256" key="3">
    <source>
        <dbReference type="ARBA" id="ARBA00022833"/>
    </source>
</evidence>
<dbReference type="PROSITE" id="PS00478">
    <property type="entry name" value="LIM_DOMAIN_1"/>
    <property type="match status" value="1"/>
</dbReference>
<evidence type="ECO:0000313" key="11">
    <source>
        <dbReference type="EMBL" id="GFR75143.1"/>
    </source>
</evidence>
<keyword evidence="5" id="KW-0238">DNA-binding</keyword>
<proteinExistence type="predicted"/>
<dbReference type="PANTHER" id="PTHR24208:SF168">
    <property type="entry name" value="PROTEIN APTEROUS"/>
    <property type="match status" value="1"/>
</dbReference>
<keyword evidence="3 8" id="KW-0862">Zinc</keyword>
<sequence length="336" mass="36746">MFGPPDRPDFGLEYGHNPALHGHGHLMVSGGPGEPPSGHPDVSRLDHHDALVMNRLDRESAMALDRFDRVGVAGDMCHLMESAQAPPPHAHFGHPGLLGHHHPHSHLQGNLNSLSPAAIHDRLRASPPLPDHRHHNSNNNSNNKNNNNSNPNNNNNNTNTTNNNNSSDIRHDTSANFERLDSGPPDTRVGGGGSAPAQDFSNGNILGVRADANMNVKQCPLSDPARSALGPHDLSSDCSDLKGDPNGYSPYTLLQDRSNVDHHRRHLPPLTAADLDTPGFCAGCGGRILDRYYLFAVEKQWHTHCLTCTDCHFRLDSEITCFAKDGNIYCKTDYYR</sequence>
<gene>
    <name evidence="11" type="ORF">ElyMa_005770900</name>
</gene>
<keyword evidence="12" id="KW-1185">Reference proteome</keyword>
<keyword evidence="7" id="KW-0539">Nucleus</keyword>
<evidence type="ECO:0000256" key="2">
    <source>
        <dbReference type="ARBA" id="ARBA00022723"/>
    </source>
</evidence>
<dbReference type="PROSITE" id="PS50023">
    <property type="entry name" value="LIM_DOMAIN_2"/>
    <property type="match status" value="1"/>
</dbReference>
<name>A0AAV4FP16_9GAST</name>
<evidence type="ECO:0000256" key="7">
    <source>
        <dbReference type="ARBA" id="ARBA00023242"/>
    </source>
</evidence>
<keyword evidence="6" id="KW-0371">Homeobox</keyword>
<feature type="compositionally biased region" description="Basic and acidic residues" evidence="9">
    <location>
        <begin position="1"/>
        <end position="10"/>
    </location>
</feature>
<dbReference type="GO" id="GO:0046872">
    <property type="term" value="F:metal ion binding"/>
    <property type="evidence" value="ECO:0007669"/>
    <property type="project" value="UniProtKB-KW"/>
</dbReference>
<comment type="caution">
    <text evidence="11">The sequence shown here is derived from an EMBL/GenBank/DDBJ whole genome shotgun (WGS) entry which is preliminary data.</text>
</comment>
<dbReference type="InterPro" id="IPR001781">
    <property type="entry name" value="Znf_LIM"/>
</dbReference>
<dbReference type="GO" id="GO:0000977">
    <property type="term" value="F:RNA polymerase II transcription regulatory region sequence-specific DNA binding"/>
    <property type="evidence" value="ECO:0007669"/>
    <property type="project" value="TreeGrafter"/>
</dbReference>
<dbReference type="GO" id="GO:0030182">
    <property type="term" value="P:neuron differentiation"/>
    <property type="evidence" value="ECO:0007669"/>
    <property type="project" value="TreeGrafter"/>
</dbReference>
<dbReference type="Proteomes" id="UP000762676">
    <property type="component" value="Unassembled WGS sequence"/>
</dbReference>
<evidence type="ECO:0000259" key="10">
    <source>
        <dbReference type="PROSITE" id="PS50023"/>
    </source>
</evidence>
<protein>
    <submittedName>
        <fullName evidence="11">LIM/homeobox protein Lhx9</fullName>
    </submittedName>
</protein>
<evidence type="ECO:0000256" key="8">
    <source>
        <dbReference type="PROSITE-ProRule" id="PRU00125"/>
    </source>
</evidence>
<evidence type="ECO:0000256" key="1">
    <source>
        <dbReference type="ARBA" id="ARBA00004123"/>
    </source>
</evidence>
<dbReference type="Gene3D" id="2.10.110.10">
    <property type="entry name" value="Cysteine Rich Protein"/>
    <property type="match status" value="1"/>
</dbReference>
<dbReference type="GO" id="GO:0005634">
    <property type="term" value="C:nucleus"/>
    <property type="evidence" value="ECO:0007669"/>
    <property type="project" value="UniProtKB-SubCell"/>
</dbReference>
<dbReference type="Pfam" id="PF00412">
    <property type="entry name" value="LIM"/>
    <property type="match status" value="1"/>
</dbReference>